<sequence length="203" mass="23261">MAPPPHNVLVSFLKQLGYKGSLELLLDLYVDHMYQPRRTFTTIINKCLSGKTSDIEYQIDYKQTSAKRRENMPYPRFTNIIIDYFLSKHKSIPKRHNSVINTIKDDGVLGKLKQRFKGKKATIIPGKKGSISAEDNIILDPNVALKIRVSKSLTEAEEQDEQRRVHENHERLVIRNTASDEVSKEEGLGTMVYILLAYPLGFM</sequence>
<protein>
    <submittedName>
        <fullName evidence="1">Uncharacterized protein</fullName>
    </submittedName>
</protein>
<comment type="caution">
    <text evidence="1">The sequence shown here is derived from an EMBL/GenBank/DDBJ whole genome shotgun (WGS) entry which is preliminary data.</text>
</comment>
<reference evidence="1" key="1">
    <citation type="journal article" date="2019" name="Sci. Rep.">
        <title>Draft genome of Tanacetum cinerariifolium, the natural source of mosquito coil.</title>
        <authorList>
            <person name="Yamashiro T."/>
            <person name="Shiraishi A."/>
            <person name="Satake H."/>
            <person name="Nakayama K."/>
        </authorList>
    </citation>
    <scope>NUCLEOTIDE SEQUENCE</scope>
</reference>
<organism evidence="1">
    <name type="scientific">Tanacetum cinerariifolium</name>
    <name type="common">Dalmatian daisy</name>
    <name type="synonym">Chrysanthemum cinerariifolium</name>
    <dbReference type="NCBI Taxonomy" id="118510"/>
    <lineage>
        <taxon>Eukaryota</taxon>
        <taxon>Viridiplantae</taxon>
        <taxon>Streptophyta</taxon>
        <taxon>Embryophyta</taxon>
        <taxon>Tracheophyta</taxon>
        <taxon>Spermatophyta</taxon>
        <taxon>Magnoliopsida</taxon>
        <taxon>eudicotyledons</taxon>
        <taxon>Gunneridae</taxon>
        <taxon>Pentapetalae</taxon>
        <taxon>asterids</taxon>
        <taxon>campanulids</taxon>
        <taxon>Asterales</taxon>
        <taxon>Asteraceae</taxon>
        <taxon>Asteroideae</taxon>
        <taxon>Anthemideae</taxon>
        <taxon>Anthemidinae</taxon>
        <taxon>Tanacetum</taxon>
    </lineage>
</organism>
<evidence type="ECO:0000313" key="1">
    <source>
        <dbReference type="EMBL" id="GEU70385.1"/>
    </source>
</evidence>
<name>A0A6L2MDV5_TANCI</name>
<proteinExistence type="predicted"/>
<accession>A0A6L2MDV5</accession>
<gene>
    <name evidence="1" type="ORF">Tci_042363</name>
</gene>
<dbReference type="EMBL" id="BKCJ010006102">
    <property type="protein sequence ID" value="GEU70385.1"/>
    <property type="molecule type" value="Genomic_DNA"/>
</dbReference>
<dbReference type="AlphaFoldDB" id="A0A6L2MDV5"/>